<sequence length="70" mass="8088">MSQRKITNMLSVSFLLRARMQTTAGDSTIVYMPTHAVLLSRGIHPQYSFFAEYPVEFIHLILMNMDQHTT</sequence>
<protein>
    <submittedName>
        <fullName evidence="1">Uncharacterized protein</fullName>
    </submittedName>
</protein>
<organism evidence="1 2">
    <name type="scientific">Haloquadratum walsbyi J07HQW1</name>
    <dbReference type="NCBI Taxonomy" id="1238424"/>
    <lineage>
        <taxon>Archaea</taxon>
        <taxon>Methanobacteriati</taxon>
        <taxon>Methanobacteriota</taxon>
        <taxon>Stenosarchaea group</taxon>
        <taxon>Halobacteria</taxon>
        <taxon>Halobacteriales</taxon>
        <taxon>Haloferacaceae</taxon>
        <taxon>Haloquadratum</taxon>
    </lineage>
</organism>
<dbReference type="HOGENOM" id="CLU_2748097_0_0_2"/>
<proteinExistence type="predicted"/>
<reference evidence="1 2" key="1">
    <citation type="journal article" date="2013" name="PLoS ONE">
        <title>Assembly-driven community genomics of a hypersaline microbial ecosystem.</title>
        <authorList>
            <person name="Podell S."/>
            <person name="Ugalde J.A."/>
            <person name="Narasingarao P."/>
            <person name="Banfield J.F."/>
            <person name="Heidelberg K.B."/>
            <person name="Allen E.E."/>
        </authorList>
    </citation>
    <scope>NUCLEOTIDE SEQUENCE [LARGE SCALE GENOMIC DNA]</scope>
    <source>
        <strain evidence="2">J07HQW1</strain>
    </source>
</reference>
<name>U1N4D7_9EURY</name>
<evidence type="ECO:0000313" key="2">
    <source>
        <dbReference type="Proteomes" id="UP000030649"/>
    </source>
</evidence>
<dbReference type="EMBL" id="KE356560">
    <property type="protein sequence ID" value="ERG91415.1"/>
    <property type="molecule type" value="Genomic_DNA"/>
</dbReference>
<evidence type="ECO:0000313" key="1">
    <source>
        <dbReference type="EMBL" id="ERG91415.1"/>
    </source>
</evidence>
<gene>
    <name evidence="1" type="ORF">J07HQW1_01449</name>
</gene>
<dbReference type="Proteomes" id="UP000030649">
    <property type="component" value="Unassembled WGS sequence"/>
</dbReference>
<accession>U1N4D7</accession>
<dbReference type="AlphaFoldDB" id="U1N4D7"/>